<protein>
    <submittedName>
        <fullName evidence="2 3">Uncharacterized protein</fullName>
    </submittedName>
</protein>
<dbReference type="EnsemblMetazoa" id="ISCW021498-RA">
    <property type="protein sequence ID" value="ISCW021498-PA"/>
    <property type="gene ID" value="ISCW021498"/>
</dbReference>
<sequence>LCLCCRRPSSVVLWKGFPGTVPVPPRLRLFSGVSAGVHIDRRRTPGGRRRGTGPRHRLRKRLSPSRQTLRLLRRSWMPASACAVAATSASVARRPFTAR</sequence>
<feature type="non-terminal residue" evidence="2">
    <location>
        <position position="99"/>
    </location>
</feature>
<reference evidence="3" key="2">
    <citation type="submission" date="2020-05" db="UniProtKB">
        <authorList>
            <consortium name="EnsemblMetazoa"/>
        </authorList>
    </citation>
    <scope>IDENTIFICATION</scope>
    <source>
        <strain evidence="3">wikel</strain>
    </source>
</reference>
<keyword evidence="4" id="KW-1185">Reference proteome</keyword>
<dbReference type="VEuPathDB" id="VectorBase:ISCW021498"/>
<dbReference type="Proteomes" id="UP000001555">
    <property type="component" value="Unassembled WGS sequence"/>
</dbReference>
<organism>
    <name type="scientific">Ixodes scapularis</name>
    <name type="common">Black-legged tick</name>
    <name type="synonym">Deer tick</name>
    <dbReference type="NCBI Taxonomy" id="6945"/>
    <lineage>
        <taxon>Eukaryota</taxon>
        <taxon>Metazoa</taxon>
        <taxon>Ecdysozoa</taxon>
        <taxon>Arthropoda</taxon>
        <taxon>Chelicerata</taxon>
        <taxon>Arachnida</taxon>
        <taxon>Acari</taxon>
        <taxon>Parasitiformes</taxon>
        <taxon>Ixodida</taxon>
        <taxon>Ixodoidea</taxon>
        <taxon>Ixodidae</taxon>
        <taxon>Ixodinae</taxon>
        <taxon>Ixodes</taxon>
    </lineage>
</organism>
<dbReference type="EMBL" id="DS858616">
    <property type="protein sequence ID" value="EEC13916.1"/>
    <property type="molecule type" value="Genomic_DNA"/>
</dbReference>
<dbReference type="HOGENOM" id="CLU_2326631_0_0_1"/>
<feature type="compositionally biased region" description="Basic residues" evidence="1">
    <location>
        <begin position="44"/>
        <end position="60"/>
    </location>
</feature>
<accession>B7Q4Z4</accession>
<proteinExistence type="predicted"/>
<feature type="non-terminal residue" evidence="2">
    <location>
        <position position="1"/>
    </location>
</feature>
<dbReference type="AlphaFoldDB" id="B7Q4Z4"/>
<evidence type="ECO:0000256" key="1">
    <source>
        <dbReference type="SAM" id="MobiDB-lite"/>
    </source>
</evidence>
<dbReference type="InParanoid" id="B7Q4Z4"/>
<feature type="region of interest" description="Disordered" evidence="1">
    <location>
        <begin position="38"/>
        <end position="60"/>
    </location>
</feature>
<dbReference type="PaxDb" id="6945-B7Q4Z4"/>
<evidence type="ECO:0000313" key="3">
    <source>
        <dbReference type="EnsemblMetazoa" id="ISCW021498-PA"/>
    </source>
</evidence>
<evidence type="ECO:0000313" key="2">
    <source>
        <dbReference type="EMBL" id="EEC13916.1"/>
    </source>
</evidence>
<dbReference type="EMBL" id="ABJB010117832">
    <property type="status" value="NOT_ANNOTATED_CDS"/>
    <property type="molecule type" value="Genomic_DNA"/>
</dbReference>
<reference evidence="2 4" key="1">
    <citation type="submission" date="2008-03" db="EMBL/GenBank/DDBJ databases">
        <title>Annotation of Ixodes scapularis.</title>
        <authorList>
            <consortium name="Ixodes scapularis Genome Project Consortium"/>
            <person name="Caler E."/>
            <person name="Hannick L.I."/>
            <person name="Bidwell S."/>
            <person name="Joardar V."/>
            <person name="Thiagarajan M."/>
            <person name="Amedeo P."/>
            <person name="Galinsky K.J."/>
            <person name="Schobel S."/>
            <person name="Inman J."/>
            <person name="Hostetler J."/>
            <person name="Miller J."/>
            <person name="Hammond M."/>
            <person name="Megy K."/>
            <person name="Lawson D."/>
            <person name="Kodira C."/>
            <person name="Sutton G."/>
            <person name="Meyer J."/>
            <person name="Hill C.A."/>
            <person name="Birren B."/>
            <person name="Nene V."/>
            <person name="Collins F."/>
            <person name="Alarcon-Chaidez F."/>
            <person name="Wikel S."/>
            <person name="Strausberg R."/>
        </authorList>
    </citation>
    <scope>NUCLEOTIDE SEQUENCE [LARGE SCALE GENOMIC DNA]</scope>
    <source>
        <strain evidence="4">Wikel</strain>
        <strain evidence="2">Wikel colony</strain>
    </source>
</reference>
<evidence type="ECO:0000313" key="4">
    <source>
        <dbReference type="Proteomes" id="UP000001555"/>
    </source>
</evidence>
<name>B7Q4Z4_IXOSC</name>
<dbReference type="VEuPathDB" id="VectorBase:ISCI021498"/>
<gene>
    <name evidence="2" type="ORF">IscW_ISCW021498</name>
</gene>